<dbReference type="Proteomes" id="UP001228643">
    <property type="component" value="Unassembled WGS sequence"/>
</dbReference>
<dbReference type="AlphaFoldDB" id="A0AAW6TPK0"/>
<dbReference type="RefSeq" id="WP_282716970.1">
    <property type="nucleotide sequence ID" value="NZ_JASCRX010000005.1"/>
</dbReference>
<evidence type="ECO:0008006" key="3">
    <source>
        <dbReference type="Google" id="ProtNLM"/>
    </source>
</evidence>
<gene>
    <name evidence="1" type="ORF">QLS97_12080</name>
</gene>
<protein>
    <recommendedName>
        <fullName evidence="3">Alpha/beta hydrolase</fullName>
    </recommendedName>
</protein>
<proteinExistence type="predicted"/>
<dbReference type="EMBL" id="JASCRY010000003">
    <property type="protein sequence ID" value="MDI5950386.1"/>
    <property type="molecule type" value="Genomic_DNA"/>
</dbReference>
<evidence type="ECO:0000313" key="2">
    <source>
        <dbReference type="Proteomes" id="UP001228643"/>
    </source>
</evidence>
<keyword evidence="2" id="KW-1185">Reference proteome</keyword>
<organism evidence="1 2">
    <name type="scientific">Flavobacterium yafengii</name>
    <dbReference type="NCBI Taxonomy" id="3041253"/>
    <lineage>
        <taxon>Bacteria</taxon>
        <taxon>Pseudomonadati</taxon>
        <taxon>Bacteroidota</taxon>
        <taxon>Flavobacteriia</taxon>
        <taxon>Flavobacteriales</taxon>
        <taxon>Flavobacteriaceae</taxon>
        <taxon>Flavobacterium</taxon>
    </lineage>
</organism>
<accession>A0AAW6TPK0</accession>
<reference evidence="1 2" key="1">
    <citation type="submission" date="2023-04" db="EMBL/GenBank/DDBJ databases">
        <title>Two novel species of Flavobacterium.</title>
        <authorList>
            <person name="Liu Q."/>
            <person name="Xin Y.-H."/>
        </authorList>
    </citation>
    <scope>NUCLEOTIDE SEQUENCE [LARGE SCALE GENOMIC DNA]</scope>
    <source>
        <strain evidence="1 2">LB2P87</strain>
    </source>
</reference>
<name>A0AAW6TPK0_9FLAO</name>
<evidence type="ECO:0000313" key="1">
    <source>
        <dbReference type="EMBL" id="MDI5950386.1"/>
    </source>
</evidence>
<comment type="caution">
    <text evidence="1">The sequence shown here is derived from an EMBL/GenBank/DDBJ whole genome shotgun (WGS) entry which is preliminary data.</text>
</comment>
<sequence length="533" mass="62130">MIAWQHIPGQKHVVYMSHNSYDYNGNEFFDTRKFPEKIMFHKTEQHEFLEKNNQFTDLNYINNSRHGTFQDTGKVHSIPQDVDRIIYHIKNNGIKKLLLHFHGGLISENMGMKSAETFCNNFVDSKDTHVVSIVWETGFLEALPETFKRILQTDELLRRLIAKVVKLLGAKLGVDLTILDNRILPHSIENYANLIQSSTINLSEDDLVKAFREYKRNIESELELQNIIYNELQEISEDEDLTEDDFNRIYKDDSENEAKFINPKILWYTAKIAKRCIIRFLNKRDHGVWPTIIEEACREIYLDDFGIEIWNVMKFQAEDMWVPNDRATGLNQFAGRYLLDKLVQNFSNTDLEIHVVAHIAGAVAARKWVATIKSDNKYKSFKFKNLIFLAPACRCDLFKDTVMKHQETFDNFRMFTMDDEYERTDNLIPFPVLGLLYTRSLLYLISGILEGKNANEADAFILGLHRHIRKNHPYSKESILNEISDFLMLPQNNVNRLILSKSTEIEGRKSTAVKHGGFAKDIEIVNSIKYMLQ</sequence>